<dbReference type="Gene3D" id="3.20.20.80">
    <property type="entry name" value="Glycosidases"/>
    <property type="match status" value="1"/>
</dbReference>
<dbReference type="PANTHER" id="PTHR12872">
    <property type="entry name" value="ALPHA-N-ACETYLGLUCOSAMINIDASE"/>
    <property type="match status" value="1"/>
</dbReference>
<dbReference type="EMBL" id="VHSG01000007">
    <property type="protein sequence ID" value="TQV82591.1"/>
    <property type="molecule type" value="Genomic_DNA"/>
</dbReference>
<dbReference type="OrthoDB" id="179563at2"/>
<organism evidence="6 7">
    <name type="scientific">Exilibacterium tricleocarpae</name>
    <dbReference type="NCBI Taxonomy" id="2591008"/>
    <lineage>
        <taxon>Bacteria</taxon>
        <taxon>Pseudomonadati</taxon>
        <taxon>Pseudomonadota</taxon>
        <taxon>Gammaproteobacteria</taxon>
        <taxon>Cellvibrionales</taxon>
        <taxon>Cellvibrionaceae</taxon>
        <taxon>Exilibacterium</taxon>
    </lineage>
</organism>
<evidence type="ECO:0000313" key="6">
    <source>
        <dbReference type="EMBL" id="TQV82591.1"/>
    </source>
</evidence>
<evidence type="ECO:0000259" key="5">
    <source>
        <dbReference type="Pfam" id="PF12972"/>
    </source>
</evidence>
<feature type="chain" id="PRO_5022020917" evidence="2">
    <location>
        <begin position="28"/>
        <end position="777"/>
    </location>
</feature>
<name>A0A545TZF5_9GAMM</name>
<evidence type="ECO:0000256" key="1">
    <source>
        <dbReference type="ARBA" id="ARBA00022801"/>
    </source>
</evidence>
<evidence type="ECO:0000259" key="4">
    <source>
        <dbReference type="Pfam" id="PF12971"/>
    </source>
</evidence>
<dbReference type="Pfam" id="PF12972">
    <property type="entry name" value="NAGLU_C"/>
    <property type="match status" value="1"/>
</dbReference>
<proteinExistence type="predicted"/>
<comment type="caution">
    <text evidence="6">The sequence shown here is derived from an EMBL/GenBank/DDBJ whole genome shotgun (WGS) entry which is preliminary data.</text>
</comment>
<dbReference type="InterPro" id="IPR029018">
    <property type="entry name" value="Hex-like_dom2"/>
</dbReference>
<dbReference type="AlphaFoldDB" id="A0A545TZF5"/>
<dbReference type="Pfam" id="PF05089">
    <property type="entry name" value="NAGLU"/>
    <property type="match status" value="1"/>
</dbReference>
<dbReference type="Proteomes" id="UP000319732">
    <property type="component" value="Unassembled WGS sequence"/>
</dbReference>
<sequence>MRNRKIRSLLTFSTFLTSILLSLHTQAENPAYQVLQRAIGDINASRFEFVQKESLGEVDWFEVVVKNNRVYVTGNSPIALSKGAYTYIKNNNYGVVTWEGTNVNIPDELQDKEYPRVTSSMPLRMYINPVTYGYTMAWWTWERWEKELDWMALHGINMPVALLGQEAIWREVWQEIGIDPIQLHDYHTGPAFLPWFRMGNIYNHHGPLPQSWMEREKVLQKNILARMKQLGMRPIVPAFSGHVPPYFKQLYPNSTTYRLENWGGLESEKASILLDPKDPLFTKIGRLFLEKYEAVYGKADLFLADSFNEMVPPVSEDSKNEELAEYGEAIYKSIREYDPRATWVVQGWTFGHQSFFWNSKATQSFFSRIPKDNLLMLNYGEDRYPLWERLDAFYGFKWTYGYVHNYGGQQSLFGDINFYYDKYRDLINDSDKGNLVGYGVLPEAIENNSIVYEYIFDVPWGATDIPVTDWVNDYISNRYGKVTDNVKEAWEIAVENTYSVKEWKGVADGPLMNWLDDNVFNRYGKVTEVLKKIHGFVSKYTASEDDEKRTTIGLGYGTYIHNNRPTFTDINIDHYIGNPESIRDVLSLLLKEFPKYRDSELFYYDIVDFAQHYTAYKVDVHLVQASQHYKNNEFESGDKAFEKTKDLMKKLEQLQVVTGGSFTDWCEEAVKHATSEEERQLYLRNAKAQVTVWGGDRLKDYASKSWSGLLLSFYLPRWEMFFENYKSTNEKFNARLAQDALIEWEENWIRQLEIPASPKALTKTQNINLIKQLIANY</sequence>
<gene>
    <name evidence="6" type="ORF">FKG94_07615</name>
</gene>
<feature type="signal peptide" evidence="2">
    <location>
        <begin position="1"/>
        <end position="27"/>
    </location>
</feature>
<keyword evidence="1" id="KW-0378">Hydrolase</keyword>
<feature type="domain" description="Alpha-N-acetylglucosaminidase tim-barrel" evidence="3">
    <location>
        <begin position="124"/>
        <end position="460"/>
    </location>
</feature>
<dbReference type="InterPro" id="IPR024733">
    <property type="entry name" value="NAGLU_tim-barrel"/>
</dbReference>
<dbReference type="RefSeq" id="WP_142903607.1">
    <property type="nucleotide sequence ID" value="NZ_ML660090.1"/>
</dbReference>
<dbReference type="InterPro" id="IPR024732">
    <property type="entry name" value="NAGLU_C"/>
</dbReference>
<protein>
    <submittedName>
        <fullName evidence="6">Alpha-N-acetylglucosaminidase</fullName>
    </submittedName>
</protein>
<evidence type="ECO:0000256" key="2">
    <source>
        <dbReference type="SAM" id="SignalP"/>
    </source>
</evidence>
<feature type="domain" description="Alpha-N-acetylglucosaminidase C-terminal" evidence="5">
    <location>
        <begin position="470"/>
        <end position="773"/>
    </location>
</feature>
<evidence type="ECO:0000313" key="7">
    <source>
        <dbReference type="Proteomes" id="UP000319732"/>
    </source>
</evidence>
<dbReference type="GO" id="GO:0005975">
    <property type="term" value="P:carbohydrate metabolic process"/>
    <property type="evidence" value="ECO:0007669"/>
    <property type="project" value="UniProtKB-ARBA"/>
</dbReference>
<dbReference type="Gene3D" id="1.20.120.670">
    <property type="entry name" value="N-acetyl-b-d-glucoasminidase"/>
    <property type="match status" value="1"/>
</dbReference>
<keyword evidence="2" id="KW-0732">Signal</keyword>
<dbReference type="Pfam" id="PF12971">
    <property type="entry name" value="NAGLU_N"/>
    <property type="match status" value="1"/>
</dbReference>
<keyword evidence="7" id="KW-1185">Reference proteome</keyword>
<reference evidence="6 7" key="1">
    <citation type="submission" date="2019-06" db="EMBL/GenBank/DDBJ databases">
        <title>Whole genome sequence for Cellvibrionaceae sp. R142.</title>
        <authorList>
            <person name="Wang G."/>
        </authorList>
    </citation>
    <scope>NUCLEOTIDE SEQUENCE [LARGE SCALE GENOMIC DNA]</scope>
    <source>
        <strain evidence="6 7">R142</strain>
    </source>
</reference>
<dbReference type="GO" id="GO:0016787">
    <property type="term" value="F:hydrolase activity"/>
    <property type="evidence" value="ECO:0007669"/>
    <property type="project" value="UniProtKB-KW"/>
</dbReference>
<dbReference type="InterPro" id="IPR007781">
    <property type="entry name" value="NAGLU"/>
</dbReference>
<accession>A0A545TZF5</accession>
<dbReference type="PANTHER" id="PTHR12872:SF1">
    <property type="entry name" value="ALPHA-N-ACETYLGLUCOSAMINIDASE"/>
    <property type="match status" value="1"/>
</dbReference>
<evidence type="ECO:0000259" key="3">
    <source>
        <dbReference type="Pfam" id="PF05089"/>
    </source>
</evidence>
<dbReference type="InterPro" id="IPR024240">
    <property type="entry name" value="NAGLU_N"/>
</dbReference>
<feature type="domain" description="Alpha-N-acetylglucosaminidase N-terminal" evidence="4">
    <location>
        <begin position="30"/>
        <end position="109"/>
    </location>
</feature>
<dbReference type="Gene3D" id="3.30.379.10">
    <property type="entry name" value="Chitobiase/beta-hexosaminidase domain 2-like"/>
    <property type="match status" value="1"/>
</dbReference>